<evidence type="ECO:0000313" key="8">
    <source>
        <dbReference type="EMBL" id="PIO75503.1"/>
    </source>
</evidence>
<evidence type="ECO:0000256" key="5">
    <source>
        <dbReference type="ARBA" id="ARBA00023136"/>
    </source>
</evidence>
<feature type="transmembrane region" description="Helical" evidence="7">
    <location>
        <begin position="83"/>
        <end position="110"/>
    </location>
</feature>
<comment type="subcellular location">
    <subcellularLocation>
        <location evidence="1 6">Cell membrane</location>
        <topology evidence="1 6">Peripheral membrane protein</topology>
    </subcellularLocation>
    <subcellularLocation>
        <location evidence="6">Golgi apparatus membrane</location>
        <topology evidence="6">Peripheral membrane protein</topology>
    </subcellularLocation>
    <subcellularLocation>
        <location evidence="6">Membrane</location>
        <location evidence="6">Caveola</location>
        <topology evidence="6">Peripheral membrane protein</topology>
    </subcellularLocation>
</comment>
<dbReference type="GO" id="GO:0060090">
    <property type="term" value="F:molecular adaptor activity"/>
    <property type="evidence" value="ECO:0007669"/>
    <property type="project" value="TreeGrafter"/>
</dbReference>
<evidence type="ECO:0000256" key="1">
    <source>
        <dbReference type="ARBA" id="ARBA00004202"/>
    </source>
</evidence>
<proteinExistence type="inferred from homology"/>
<evidence type="ECO:0000313" key="9">
    <source>
        <dbReference type="Proteomes" id="UP000230423"/>
    </source>
</evidence>
<feature type="transmembrane region" description="Helical" evidence="7">
    <location>
        <begin position="116"/>
        <end position="137"/>
    </location>
</feature>
<sequence length="170" mass="19884">MPVQPAKEKDPQMAFDFTSHPCKEVTARQLNMDQRDEHGINQDLKTHFLDIFAEPDPQYHSVACVWTISYRVFEVTRIYCYKILTLIFGLPIALIAGFIFALFSFLRIWITQPLLTLLRMVLSQVLGIWPICLLYIVRPFFYSVGAVFSTFRIHRTDGPIVREIWEKENV</sequence>
<dbReference type="OrthoDB" id="5917823at2759"/>
<keyword evidence="5 6" id="KW-0472">Membrane</keyword>
<evidence type="ECO:0000256" key="7">
    <source>
        <dbReference type="SAM" id="Phobius"/>
    </source>
</evidence>
<keyword evidence="4 6" id="KW-0333">Golgi apparatus</keyword>
<evidence type="ECO:0000256" key="2">
    <source>
        <dbReference type="ARBA" id="ARBA00010988"/>
    </source>
</evidence>
<evidence type="ECO:0000256" key="4">
    <source>
        <dbReference type="ARBA" id="ARBA00023034"/>
    </source>
</evidence>
<reference evidence="8 9" key="1">
    <citation type="submission" date="2015-09" db="EMBL/GenBank/DDBJ databases">
        <title>Draft genome of the parasitic nematode Teladorsagia circumcincta isolate WARC Sus (inbred).</title>
        <authorList>
            <person name="Mitreva M."/>
        </authorList>
    </citation>
    <scope>NUCLEOTIDE SEQUENCE [LARGE SCALE GENOMIC DNA]</scope>
    <source>
        <strain evidence="8 9">S</strain>
    </source>
</reference>
<keyword evidence="3 6" id="KW-1003">Cell membrane</keyword>
<comment type="similarity">
    <text evidence="2 6">Belongs to the caveolin family.</text>
</comment>
<comment type="function">
    <text evidence="6">May act as a scaffolding protein within caveolar membranes. Interacts directly with G-protein alpha subunits and can functionally regulate their activity.</text>
</comment>
<dbReference type="AlphaFoldDB" id="A0A2G9UZ70"/>
<keyword evidence="7" id="KW-0812">Transmembrane</keyword>
<gene>
    <name evidence="8" type="ORF">TELCIR_02440</name>
</gene>
<protein>
    <recommendedName>
        <fullName evidence="6">Caveolin</fullName>
    </recommendedName>
</protein>
<accession>A0A2G9UZ70</accession>
<dbReference type="Pfam" id="PF01146">
    <property type="entry name" value="Caveolin"/>
    <property type="match status" value="1"/>
</dbReference>
<evidence type="ECO:0000256" key="3">
    <source>
        <dbReference type="ARBA" id="ARBA00022475"/>
    </source>
</evidence>
<dbReference type="InterPro" id="IPR001612">
    <property type="entry name" value="Caveolin"/>
</dbReference>
<organism evidence="8 9">
    <name type="scientific">Teladorsagia circumcincta</name>
    <name type="common">Brown stomach worm</name>
    <name type="synonym">Ostertagia circumcincta</name>
    <dbReference type="NCBI Taxonomy" id="45464"/>
    <lineage>
        <taxon>Eukaryota</taxon>
        <taxon>Metazoa</taxon>
        <taxon>Ecdysozoa</taxon>
        <taxon>Nematoda</taxon>
        <taxon>Chromadorea</taxon>
        <taxon>Rhabditida</taxon>
        <taxon>Rhabditina</taxon>
        <taxon>Rhabditomorpha</taxon>
        <taxon>Strongyloidea</taxon>
        <taxon>Trichostrongylidae</taxon>
        <taxon>Teladorsagia</taxon>
    </lineage>
</organism>
<dbReference type="PANTHER" id="PTHR10844:SF19">
    <property type="entry name" value="CAVEOLIN-2"/>
    <property type="match status" value="1"/>
</dbReference>
<dbReference type="GO" id="GO:0005901">
    <property type="term" value="C:caveola"/>
    <property type="evidence" value="ECO:0007669"/>
    <property type="project" value="UniProtKB-SubCell"/>
</dbReference>
<keyword evidence="7" id="KW-1133">Transmembrane helix</keyword>
<dbReference type="PANTHER" id="PTHR10844">
    <property type="entry name" value="CAVEOLIN"/>
    <property type="match status" value="1"/>
</dbReference>
<dbReference type="GO" id="GO:0000139">
    <property type="term" value="C:Golgi membrane"/>
    <property type="evidence" value="ECO:0007669"/>
    <property type="project" value="UniProtKB-SubCell"/>
</dbReference>
<dbReference type="EMBL" id="KZ345135">
    <property type="protein sequence ID" value="PIO75503.1"/>
    <property type="molecule type" value="Genomic_DNA"/>
</dbReference>
<dbReference type="Proteomes" id="UP000230423">
    <property type="component" value="Unassembled WGS sequence"/>
</dbReference>
<keyword evidence="9" id="KW-1185">Reference proteome</keyword>
<dbReference type="GO" id="GO:0070836">
    <property type="term" value="P:caveola assembly"/>
    <property type="evidence" value="ECO:0007669"/>
    <property type="project" value="InterPro"/>
</dbReference>
<name>A0A2G9UZ70_TELCI</name>
<evidence type="ECO:0000256" key="6">
    <source>
        <dbReference type="RuleBase" id="RU000680"/>
    </source>
</evidence>